<feature type="region of interest" description="Disordered" evidence="1">
    <location>
        <begin position="149"/>
        <end position="320"/>
    </location>
</feature>
<comment type="caution">
    <text evidence="2">The sequence shown here is derived from an EMBL/GenBank/DDBJ whole genome shotgun (WGS) entry which is preliminary data.</text>
</comment>
<feature type="compositionally biased region" description="Gly residues" evidence="1">
    <location>
        <begin position="191"/>
        <end position="216"/>
    </location>
</feature>
<organism evidence="2 3">
    <name type="scientific">Corynebacterium bovis DSM 20582 = CIP 54.80</name>
    <dbReference type="NCBI Taxonomy" id="927655"/>
    <lineage>
        <taxon>Bacteria</taxon>
        <taxon>Bacillati</taxon>
        <taxon>Actinomycetota</taxon>
        <taxon>Actinomycetes</taxon>
        <taxon>Mycobacteriales</taxon>
        <taxon>Corynebacteriaceae</taxon>
        <taxon>Corynebacterium</taxon>
    </lineage>
</organism>
<dbReference type="SUPFAM" id="SSF55729">
    <property type="entry name" value="Acyl-CoA N-acyltransferases (Nat)"/>
    <property type="match status" value="1"/>
</dbReference>
<evidence type="ECO:0000313" key="3">
    <source>
        <dbReference type="Proteomes" id="UP000612712"/>
    </source>
</evidence>
<protein>
    <submittedName>
        <fullName evidence="2">Uncharacterized protein</fullName>
    </submittedName>
</protein>
<dbReference type="Proteomes" id="UP000612712">
    <property type="component" value="Unassembled WGS sequence"/>
</dbReference>
<sequence>MEITVRALTHDNGAEIQHAAARSVFWELPCDHGGTPCRSDDPEFDKELWLQSVLFQWGICGYTAYVGTGDAGTGQRPAATVTFAPARYLPGHLALPTAPASPDAVLIANVWVDEPYMGLYLEHTLIDTVMTAAARRGIKAVEAFGRNDDDIVAGNEPDAGSLFPGGSDGDGSADGGQRSAGPEGQDPSRGRAGGAGGASGHGANGDGGVANGGGRGADGDEDGMSGAGAEGTWSGRLPGEGTSDRGEAATRPGHARSSGDGPESGPQRGPEGGPEGGQPSRPHGGSQSGPESSPDSGSEGGPEGADDGPPRGRYPGIKRWRDPLLDGASYVPEGYRGWELPDLRGHADADRDPLLRAPILSVDILKQEGFSVVAAHPRYPRYRIELDAGYSMFARFAEDDHTAVNEVKPLRTVLGGGIPV</sequence>
<gene>
    <name evidence="2" type="ORF">FHU32_001174</name>
</gene>
<dbReference type="EMBL" id="JACHWT010000004">
    <property type="protein sequence ID" value="MBB3115955.1"/>
    <property type="molecule type" value="Genomic_DNA"/>
</dbReference>
<dbReference type="AlphaFoldDB" id="A0A8H9Y7S9"/>
<dbReference type="InterPro" id="IPR016181">
    <property type="entry name" value="Acyl_CoA_acyltransferase"/>
</dbReference>
<proteinExistence type="predicted"/>
<accession>A0A8H9Y7S9</accession>
<feature type="compositionally biased region" description="Low complexity" evidence="1">
    <location>
        <begin position="277"/>
        <end position="297"/>
    </location>
</feature>
<dbReference type="RefSeq" id="WP_010265765.1">
    <property type="nucleotide sequence ID" value="NZ_AENJ01000059.1"/>
</dbReference>
<evidence type="ECO:0000313" key="2">
    <source>
        <dbReference type="EMBL" id="MBB3115955.1"/>
    </source>
</evidence>
<evidence type="ECO:0000256" key="1">
    <source>
        <dbReference type="SAM" id="MobiDB-lite"/>
    </source>
</evidence>
<reference evidence="2" key="1">
    <citation type="submission" date="2020-08" db="EMBL/GenBank/DDBJ databases">
        <title>Sequencing the genomes of 1000 actinobacteria strains.</title>
        <authorList>
            <person name="Klenk H.-P."/>
        </authorList>
    </citation>
    <scope>NUCLEOTIDE SEQUENCE</scope>
    <source>
        <strain evidence="2">DSM 20582</strain>
    </source>
</reference>
<name>A0A8H9Y7S9_9CORY</name>